<dbReference type="Proteomes" id="UP000011996">
    <property type="component" value="Unassembled WGS sequence"/>
</dbReference>
<accession>M5S4I1</accession>
<dbReference type="EMBL" id="ANOF01000097">
    <property type="protein sequence ID" value="EMI26361.1"/>
    <property type="molecule type" value="Genomic_DNA"/>
</dbReference>
<name>M5S4I1_9BACT</name>
<dbReference type="AlphaFoldDB" id="M5S4I1"/>
<sequence length="71" mass="8086">MANRSRESRLLTGHPLDESRYNHNELSFVFASEWDSVRATNGPPSLFSLQDGISGQSENFSNWQLIRRFAG</sequence>
<evidence type="ECO:0000313" key="1">
    <source>
        <dbReference type="EMBL" id="EMI26361.1"/>
    </source>
</evidence>
<organism evidence="1 2">
    <name type="scientific">Rhodopirellula europaea SH398</name>
    <dbReference type="NCBI Taxonomy" id="1263868"/>
    <lineage>
        <taxon>Bacteria</taxon>
        <taxon>Pseudomonadati</taxon>
        <taxon>Planctomycetota</taxon>
        <taxon>Planctomycetia</taxon>
        <taxon>Pirellulales</taxon>
        <taxon>Pirellulaceae</taxon>
        <taxon>Rhodopirellula</taxon>
    </lineage>
</organism>
<gene>
    <name evidence="1" type="ORF">RESH_03167</name>
</gene>
<dbReference type="PATRIC" id="fig|1263868.3.peg.3426"/>
<reference evidence="1 2" key="1">
    <citation type="journal article" date="2013" name="Mar. Genomics">
        <title>Expression of sulfatases in Rhodopirellula baltica and the diversity of sulfatases in the genus Rhodopirellula.</title>
        <authorList>
            <person name="Wegner C.E."/>
            <person name="Richter-Heitmann T."/>
            <person name="Klindworth A."/>
            <person name="Klockow C."/>
            <person name="Richter M."/>
            <person name="Achstetter T."/>
            <person name="Glockner F.O."/>
            <person name="Harder J."/>
        </authorList>
    </citation>
    <scope>NUCLEOTIDE SEQUENCE [LARGE SCALE GENOMIC DNA]</scope>
    <source>
        <strain evidence="1 2">SH398</strain>
    </source>
</reference>
<proteinExistence type="predicted"/>
<comment type="caution">
    <text evidence="1">The sequence shown here is derived from an EMBL/GenBank/DDBJ whole genome shotgun (WGS) entry which is preliminary data.</text>
</comment>
<evidence type="ECO:0000313" key="2">
    <source>
        <dbReference type="Proteomes" id="UP000011996"/>
    </source>
</evidence>
<protein>
    <submittedName>
        <fullName evidence="1">Uncharacterized protein</fullName>
    </submittedName>
</protein>